<name>A0AAV6VQY9_9ARAC</name>
<protein>
    <submittedName>
        <fullName evidence="1">Uncharacterized protein</fullName>
    </submittedName>
</protein>
<gene>
    <name evidence="1" type="ORF">JTE90_021556</name>
</gene>
<accession>A0AAV6VQY9</accession>
<dbReference type="Proteomes" id="UP000827092">
    <property type="component" value="Unassembled WGS sequence"/>
</dbReference>
<evidence type="ECO:0000313" key="2">
    <source>
        <dbReference type="Proteomes" id="UP000827092"/>
    </source>
</evidence>
<keyword evidence="2" id="KW-1185">Reference proteome</keyword>
<reference evidence="1 2" key="1">
    <citation type="journal article" date="2022" name="Nat. Ecol. Evol.">
        <title>A masculinizing supergene underlies an exaggerated male reproductive morph in a spider.</title>
        <authorList>
            <person name="Hendrickx F."/>
            <person name="De Corte Z."/>
            <person name="Sonet G."/>
            <person name="Van Belleghem S.M."/>
            <person name="Kostlbacher S."/>
            <person name="Vangestel C."/>
        </authorList>
    </citation>
    <scope>NUCLEOTIDE SEQUENCE [LARGE SCALE GENOMIC DNA]</scope>
    <source>
        <strain evidence="1">W744_W776</strain>
    </source>
</reference>
<evidence type="ECO:0000313" key="1">
    <source>
        <dbReference type="EMBL" id="KAG8198302.1"/>
    </source>
</evidence>
<dbReference type="EMBL" id="JAFNEN010000041">
    <property type="protein sequence ID" value="KAG8198302.1"/>
    <property type="molecule type" value="Genomic_DNA"/>
</dbReference>
<organism evidence="1 2">
    <name type="scientific">Oedothorax gibbosus</name>
    <dbReference type="NCBI Taxonomy" id="931172"/>
    <lineage>
        <taxon>Eukaryota</taxon>
        <taxon>Metazoa</taxon>
        <taxon>Ecdysozoa</taxon>
        <taxon>Arthropoda</taxon>
        <taxon>Chelicerata</taxon>
        <taxon>Arachnida</taxon>
        <taxon>Araneae</taxon>
        <taxon>Araneomorphae</taxon>
        <taxon>Entelegynae</taxon>
        <taxon>Araneoidea</taxon>
        <taxon>Linyphiidae</taxon>
        <taxon>Erigoninae</taxon>
        <taxon>Oedothorax</taxon>
    </lineage>
</organism>
<comment type="caution">
    <text evidence="1">The sequence shown here is derived from an EMBL/GenBank/DDBJ whole genome shotgun (WGS) entry which is preliminary data.</text>
</comment>
<proteinExistence type="predicted"/>
<sequence length="68" mass="7642">MSLPLKQPVKNNKPLFMSYPSMKCRTWFGTRSADCAFNPSGNGINLIVVSPAVKRYFWTGALYKNVAK</sequence>
<dbReference type="AlphaFoldDB" id="A0AAV6VQY9"/>